<protein>
    <submittedName>
        <fullName evidence="1">Uncharacterized protein</fullName>
    </submittedName>
</protein>
<reference evidence="1" key="1">
    <citation type="submission" date="2024-09" db="EMBL/GenBank/DDBJ databases">
        <title>Black Yeasts Isolated from many extreme environments.</title>
        <authorList>
            <person name="Coleine C."/>
            <person name="Stajich J.E."/>
            <person name="Selbmann L."/>
        </authorList>
    </citation>
    <scope>NUCLEOTIDE SEQUENCE</scope>
    <source>
        <strain evidence="1">CCFEE 5737</strain>
    </source>
</reference>
<dbReference type="EMBL" id="JAWDJW010005262">
    <property type="protein sequence ID" value="KAK3068583.1"/>
    <property type="molecule type" value="Genomic_DNA"/>
</dbReference>
<comment type="caution">
    <text evidence="1">The sequence shown here is derived from an EMBL/GenBank/DDBJ whole genome shotgun (WGS) entry which is preliminary data.</text>
</comment>
<evidence type="ECO:0000313" key="2">
    <source>
        <dbReference type="Proteomes" id="UP001186974"/>
    </source>
</evidence>
<sequence>MFDGHWHKLSSHSITIAEKDRHIDDLERSLERNFVRYCDPLVPLHTLCSIAARGAVSGMRLRAHHPRQYPDGGASLPQEEKDWLFSLSRRIVEYDNLCHKTPAMRRFLWHVRVYFQWHSLIYLLSELRVKRTGEESDQVWQQIEDVYYNHTEMLTDRRYVLHNAIGSLTLKAWDAREAEHQRLGIPLQQPEFMSKLRAFKATDAKAGRDQENAEKAEQVVAGGDPSPLGGHGAWGASYDIPDMPSQGFSNTIGGTLTEPTPMDWTLWDNLLQEFDMPVTNPLVFGAPPNI</sequence>
<proteinExistence type="predicted"/>
<keyword evidence="2" id="KW-1185">Reference proteome</keyword>
<accession>A0ACC3DFZ5</accession>
<gene>
    <name evidence="1" type="ORF">LTS18_000598</name>
</gene>
<name>A0ACC3DFZ5_9PEZI</name>
<organism evidence="1 2">
    <name type="scientific">Coniosporium uncinatum</name>
    <dbReference type="NCBI Taxonomy" id="93489"/>
    <lineage>
        <taxon>Eukaryota</taxon>
        <taxon>Fungi</taxon>
        <taxon>Dikarya</taxon>
        <taxon>Ascomycota</taxon>
        <taxon>Pezizomycotina</taxon>
        <taxon>Dothideomycetes</taxon>
        <taxon>Dothideomycetes incertae sedis</taxon>
        <taxon>Coniosporium</taxon>
    </lineage>
</organism>
<dbReference type="Proteomes" id="UP001186974">
    <property type="component" value="Unassembled WGS sequence"/>
</dbReference>
<evidence type="ECO:0000313" key="1">
    <source>
        <dbReference type="EMBL" id="KAK3068583.1"/>
    </source>
</evidence>